<dbReference type="EMBL" id="JAQIZZ010000001">
    <property type="protein sequence ID" value="KAJ5557148.1"/>
    <property type="molecule type" value="Genomic_DNA"/>
</dbReference>
<dbReference type="GO" id="GO:0055085">
    <property type="term" value="P:transmembrane transport"/>
    <property type="evidence" value="ECO:0007669"/>
    <property type="project" value="InterPro"/>
</dbReference>
<protein>
    <submittedName>
        <fullName evidence="2">Uncharacterized protein</fullName>
    </submittedName>
</protein>
<keyword evidence="1" id="KW-0732">Signal</keyword>
<reference evidence="2 3" key="1">
    <citation type="journal article" date="2023" name="IMA Fungus">
        <title>Comparative genomic study of the Penicillium genus elucidates a diverse pangenome and 15 lateral gene transfer events.</title>
        <authorList>
            <person name="Petersen C."/>
            <person name="Sorensen T."/>
            <person name="Nielsen M.R."/>
            <person name="Sondergaard T.E."/>
            <person name="Sorensen J.L."/>
            <person name="Fitzpatrick D.A."/>
            <person name="Frisvad J.C."/>
            <person name="Nielsen K.L."/>
        </authorList>
    </citation>
    <scope>NUCLEOTIDE SEQUENCE [LARGE SCALE GENOMIC DNA]</scope>
    <source>
        <strain evidence="2 3">IBT 35679</strain>
    </source>
</reference>
<dbReference type="PANTHER" id="PTHR38643:SF1">
    <property type="entry name" value="PURINE NUCLEOSIDE PERMEASE C285.05-RELATED"/>
    <property type="match status" value="1"/>
</dbReference>
<proteinExistence type="predicted"/>
<dbReference type="AlphaFoldDB" id="A0AAD6GLW5"/>
<comment type="caution">
    <text evidence="2">The sequence shown here is derived from an EMBL/GenBank/DDBJ whole genome shotgun (WGS) entry which is preliminary data.</text>
</comment>
<dbReference type="Pfam" id="PF06516">
    <property type="entry name" value="NUP"/>
    <property type="match status" value="1"/>
</dbReference>
<feature type="signal peptide" evidence="1">
    <location>
        <begin position="1"/>
        <end position="19"/>
    </location>
</feature>
<evidence type="ECO:0000313" key="3">
    <source>
        <dbReference type="Proteomes" id="UP001220324"/>
    </source>
</evidence>
<dbReference type="GO" id="GO:0005783">
    <property type="term" value="C:endoplasmic reticulum"/>
    <property type="evidence" value="ECO:0007669"/>
    <property type="project" value="TreeGrafter"/>
</dbReference>
<dbReference type="PANTHER" id="PTHR38643">
    <property type="entry name" value="PURINE NUCLEOSIDE PERMEASE C285.05-RELATED"/>
    <property type="match status" value="1"/>
</dbReference>
<keyword evidence="3" id="KW-1185">Reference proteome</keyword>
<evidence type="ECO:0000256" key="1">
    <source>
        <dbReference type="SAM" id="SignalP"/>
    </source>
</evidence>
<feature type="chain" id="PRO_5042268163" evidence="1">
    <location>
        <begin position="20"/>
        <end position="232"/>
    </location>
</feature>
<name>A0AAD6GLW5_9EURO</name>
<sequence length="232" mass="25734">MQLLHGAGLATIAMSLGAAAYPYLTVSPKALYISNPEEAVFLDLYNFTRSYTVEHSEYKLACTEDNDATVGTQSLGQHELGLLMDSPWLNLTTTYILQSGTGGVNPKYGTLGGVVLSNYTVMFDFANLFLVSDIPANFSEIINEYPSLVGYEVFDFNNDLLERFYTLSRNVTLLEVNPTLQWYRTLYQYDVARQPPSVTKGASESSNFWWSGDVAAANVEYYVDLLTNGTAN</sequence>
<dbReference type="Proteomes" id="UP001220324">
    <property type="component" value="Unassembled WGS sequence"/>
</dbReference>
<organism evidence="2 3">
    <name type="scientific">Penicillium frequentans</name>
    <dbReference type="NCBI Taxonomy" id="3151616"/>
    <lineage>
        <taxon>Eukaryota</taxon>
        <taxon>Fungi</taxon>
        <taxon>Dikarya</taxon>
        <taxon>Ascomycota</taxon>
        <taxon>Pezizomycotina</taxon>
        <taxon>Eurotiomycetes</taxon>
        <taxon>Eurotiomycetidae</taxon>
        <taxon>Eurotiales</taxon>
        <taxon>Aspergillaceae</taxon>
        <taxon>Penicillium</taxon>
    </lineage>
</organism>
<gene>
    <name evidence="2" type="ORF">N7494_001063</name>
</gene>
<dbReference type="InterPro" id="IPR009486">
    <property type="entry name" value="Pur_nuclsid_perm"/>
</dbReference>
<accession>A0AAD6GLW5</accession>
<evidence type="ECO:0000313" key="2">
    <source>
        <dbReference type="EMBL" id="KAJ5557148.1"/>
    </source>
</evidence>